<evidence type="ECO:0000313" key="1">
    <source>
        <dbReference type="EMBL" id="KYO37086.1"/>
    </source>
</evidence>
<organism evidence="1 2">
    <name type="scientific">Alligator mississippiensis</name>
    <name type="common">American alligator</name>
    <dbReference type="NCBI Taxonomy" id="8496"/>
    <lineage>
        <taxon>Eukaryota</taxon>
        <taxon>Metazoa</taxon>
        <taxon>Chordata</taxon>
        <taxon>Craniata</taxon>
        <taxon>Vertebrata</taxon>
        <taxon>Euteleostomi</taxon>
        <taxon>Archelosauria</taxon>
        <taxon>Archosauria</taxon>
        <taxon>Crocodylia</taxon>
        <taxon>Alligatoridae</taxon>
        <taxon>Alligatorinae</taxon>
        <taxon>Alligator</taxon>
    </lineage>
</organism>
<proteinExistence type="predicted"/>
<gene>
    <name evidence="1" type="ORF">Y1Q_0019027</name>
</gene>
<dbReference type="Proteomes" id="UP000050525">
    <property type="component" value="Unassembled WGS sequence"/>
</dbReference>
<protein>
    <submittedName>
        <fullName evidence="1">Uncharacterized protein</fullName>
    </submittedName>
</protein>
<name>A0A151NJV9_ALLMI</name>
<keyword evidence="2" id="KW-1185">Reference proteome</keyword>
<dbReference type="EMBL" id="AKHW03002869">
    <property type="protein sequence ID" value="KYO37086.1"/>
    <property type="molecule type" value="Genomic_DNA"/>
</dbReference>
<comment type="caution">
    <text evidence="1">The sequence shown here is derived from an EMBL/GenBank/DDBJ whole genome shotgun (WGS) entry which is preliminary data.</text>
</comment>
<reference evidence="1 2" key="1">
    <citation type="journal article" date="2012" name="Genome Biol.">
        <title>Sequencing three crocodilian genomes to illuminate the evolution of archosaurs and amniotes.</title>
        <authorList>
            <person name="St John J.A."/>
            <person name="Braun E.L."/>
            <person name="Isberg S.R."/>
            <person name="Miles L.G."/>
            <person name="Chong A.Y."/>
            <person name="Gongora J."/>
            <person name="Dalzell P."/>
            <person name="Moran C."/>
            <person name="Bed'hom B."/>
            <person name="Abzhanov A."/>
            <person name="Burgess S.C."/>
            <person name="Cooksey A.M."/>
            <person name="Castoe T.A."/>
            <person name="Crawford N.G."/>
            <person name="Densmore L.D."/>
            <person name="Drew J.C."/>
            <person name="Edwards S.V."/>
            <person name="Faircloth B.C."/>
            <person name="Fujita M.K."/>
            <person name="Greenwold M.J."/>
            <person name="Hoffmann F.G."/>
            <person name="Howard J.M."/>
            <person name="Iguchi T."/>
            <person name="Janes D.E."/>
            <person name="Khan S.Y."/>
            <person name="Kohno S."/>
            <person name="de Koning A.J."/>
            <person name="Lance S.L."/>
            <person name="McCarthy F.M."/>
            <person name="McCormack J.E."/>
            <person name="Merchant M.E."/>
            <person name="Peterson D.G."/>
            <person name="Pollock D.D."/>
            <person name="Pourmand N."/>
            <person name="Raney B.J."/>
            <person name="Roessler K.A."/>
            <person name="Sanford J.R."/>
            <person name="Sawyer R.H."/>
            <person name="Schmidt C.J."/>
            <person name="Triplett E.W."/>
            <person name="Tuberville T.D."/>
            <person name="Venegas-Anaya M."/>
            <person name="Howard J.T."/>
            <person name="Jarvis E.D."/>
            <person name="Guillette L.J.Jr."/>
            <person name="Glenn T.C."/>
            <person name="Green R.E."/>
            <person name="Ray D.A."/>
        </authorList>
    </citation>
    <scope>NUCLEOTIDE SEQUENCE [LARGE SCALE GENOMIC DNA]</scope>
    <source>
        <strain evidence="1">KSC_2009_1</strain>
    </source>
</reference>
<accession>A0A151NJV9</accession>
<sequence length="172" mass="18583">MSLKAEAEQISGCSFPGLSTSSTSLRQNTGDNRSLEAPRQLLLRGSVVFLLERQRFELINKTITWAQPKTEWKSPGEQRRLASRPVLPGSQAVTSTTLRGTGVGSIRAGKAQKRGTRTCKGIVGQPQRHDRPARFGLNAPMLNMRLLLGGNATGFSVGAAGRSSPAWTIRRG</sequence>
<dbReference type="AlphaFoldDB" id="A0A151NJV9"/>
<evidence type="ECO:0000313" key="2">
    <source>
        <dbReference type="Proteomes" id="UP000050525"/>
    </source>
</evidence>